<feature type="transmembrane region" description="Helical" evidence="5">
    <location>
        <begin position="153"/>
        <end position="181"/>
    </location>
</feature>
<accession>A0A3G3MID3</accession>
<sequence length="274" mass="33317">MRSYNLYIFELIIRIFYILFSYCLCLIIIFLNIDILFLFETYPFASVVNNRFISTCVTDFIDVIWTLSVFTSIIFTLPLLVYHLGSFFYNSWYTYQINFYRKLVLTSLLIFLFIYFIIHNNILPSIFSFFLYWEITEESSLLRIEAETRILSYIDWILLLKLIFSFLISLGFFILSIFLSFFKVKYIHGFFKFNKGILIYFSIFLFFLITPPDFFLQLFIIFFNLIFFNLIFFFYFVWNFTKIITIYKNAYFTSITKKILAKKQKNKKTKKQNS</sequence>
<evidence type="ECO:0000256" key="4">
    <source>
        <dbReference type="ARBA" id="ARBA00023136"/>
    </source>
</evidence>
<proteinExistence type="predicted"/>
<keyword evidence="6" id="KW-0496">Mitochondrion</keyword>
<gene>
    <name evidence="6" type="primary">secY</name>
</gene>
<dbReference type="Pfam" id="PF00902">
    <property type="entry name" value="TatC"/>
    <property type="match status" value="1"/>
</dbReference>
<reference evidence="6" key="1">
    <citation type="journal article" date="2018" name="Genome Biol. Evol.">
        <title>Mitochondrial and Plastid Genomes from Coralline Red Algae Provide Insights into the Incongruent Evolutionary Histories of Organelles.</title>
        <authorList>
            <person name="Lee J."/>
            <person name="Song H.J."/>
            <person name="In Park S."/>
            <person name="Lee Y.M."/>
            <person name="Jeong S.Y."/>
            <person name="Oh Cho T."/>
            <person name="Kim J.H."/>
            <person name="Choi H.G."/>
            <person name="Choi C.G."/>
            <person name="Nelson W.A."/>
            <person name="Fredericq S."/>
            <person name="Bhattacharya D."/>
            <person name="Su Yoon H."/>
        </authorList>
    </citation>
    <scope>NUCLEOTIDE SEQUENCE</scope>
</reference>
<keyword evidence="2 5" id="KW-0812">Transmembrane</keyword>
<geneLocation type="mitochondrion" evidence="6"/>
<evidence type="ECO:0000256" key="5">
    <source>
        <dbReference type="SAM" id="Phobius"/>
    </source>
</evidence>
<organism evidence="6">
    <name type="scientific">Lithothamnion sp</name>
    <dbReference type="NCBI Taxonomy" id="1940749"/>
    <lineage>
        <taxon>Eukaryota</taxon>
        <taxon>Rhodophyta</taxon>
        <taxon>Florideophyceae</taxon>
        <taxon>Corallinophycidae</taxon>
        <taxon>Hapalidiales</taxon>
        <taxon>Hapalidiaceae</taxon>
        <taxon>Melobesioideae</taxon>
        <taxon>Lithothamnion</taxon>
    </lineage>
</organism>
<comment type="subcellular location">
    <subcellularLocation>
        <location evidence="1">Membrane</location>
        <topology evidence="1">Multi-pass membrane protein</topology>
    </subcellularLocation>
</comment>
<dbReference type="AlphaFoldDB" id="A0A3G3MID3"/>
<feature type="transmembrane region" description="Helical" evidence="5">
    <location>
        <begin position="12"/>
        <end position="39"/>
    </location>
</feature>
<feature type="transmembrane region" description="Helical" evidence="5">
    <location>
        <begin position="215"/>
        <end position="238"/>
    </location>
</feature>
<name>A0A3G3MID3_9FLOR</name>
<evidence type="ECO:0000313" key="6">
    <source>
        <dbReference type="EMBL" id="AYR06602.1"/>
    </source>
</evidence>
<dbReference type="GO" id="GO:0016020">
    <property type="term" value="C:membrane"/>
    <property type="evidence" value="ECO:0007669"/>
    <property type="project" value="UniProtKB-SubCell"/>
</dbReference>
<keyword evidence="4 5" id="KW-0472">Membrane</keyword>
<feature type="transmembrane region" description="Helical" evidence="5">
    <location>
        <begin position="103"/>
        <end position="133"/>
    </location>
</feature>
<evidence type="ECO:0000256" key="2">
    <source>
        <dbReference type="ARBA" id="ARBA00022692"/>
    </source>
</evidence>
<dbReference type="InterPro" id="IPR002033">
    <property type="entry name" value="TatC"/>
</dbReference>
<feature type="transmembrane region" description="Helical" evidence="5">
    <location>
        <begin position="63"/>
        <end position="82"/>
    </location>
</feature>
<protein>
    <submittedName>
        <fullName evidence="6">Preprotein translocase subunit SecY</fullName>
    </submittedName>
</protein>
<evidence type="ECO:0000256" key="3">
    <source>
        <dbReference type="ARBA" id="ARBA00022989"/>
    </source>
</evidence>
<keyword evidence="3 5" id="KW-1133">Transmembrane helix</keyword>
<evidence type="ECO:0000256" key="1">
    <source>
        <dbReference type="ARBA" id="ARBA00004141"/>
    </source>
</evidence>
<dbReference type="EMBL" id="MH281621">
    <property type="protein sequence ID" value="AYR06602.1"/>
    <property type="molecule type" value="Genomic_DNA"/>
</dbReference>
<feature type="transmembrane region" description="Helical" evidence="5">
    <location>
        <begin position="193"/>
        <end position="209"/>
    </location>
</feature>